<keyword evidence="3" id="KW-1185">Reference proteome</keyword>
<protein>
    <submittedName>
        <fullName evidence="2">Uncharacterized protein</fullName>
    </submittedName>
</protein>
<accession>A0A0P7H0Z3</accession>
<dbReference type="STRING" id="699431.SY89_02699"/>
<name>A0A0P7H0Z3_9EURY</name>
<gene>
    <name evidence="2" type="ORF">SY89_02699</name>
</gene>
<dbReference type="EMBL" id="LGUC01000001">
    <property type="protein sequence ID" value="KPN31942.1"/>
    <property type="molecule type" value="Genomic_DNA"/>
</dbReference>
<reference evidence="3" key="1">
    <citation type="submission" date="2013-11" db="EMBL/GenBank/DDBJ databases">
        <authorList>
            <person name="Hoang H.T."/>
            <person name="Killian M.L."/>
            <person name="Madson D.M."/>
            <person name="Arruda P.H.E."/>
            <person name="Sun D."/>
            <person name="Schwartz K.J."/>
            <person name="Yoon K."/>
        </authorList>
    </citation>
    <scope>NUCLEOTIDE SEQUENCE [LARGE SCALE GENOMIC DNA]</scope>
    <source>
        <strain evidence="3">CDK2</strain>
    </source>
</reference>
<feature type="transmembrane region" description="Helical" evidence="1">
    <location>
        <begin position="273"/>
        <end position="291"/>
    </location>
</feature>
<dbReference type="OrthoDB" id="387400at2157"/>
<dbReference type="RefSeq" id="WP_054584362.1">
    <property type="nucleotide sequence ID" value="NZ_LGUC01000001.1"/>
</dbReference>
<dbReference type="AlphaFoldDB" id="A0A0P7H0Z3"/>
<dbReference type="Proteomes" id="UP000050535">
    <property type="component" value="Unassembled WGS sequence"/>
</dbReference>
<keyword evidence="1" id="KW-0812">Transmembrane</keyword>
<feature type="transmembrane region" description="Helical" evidence="1">
    <location>
        <begin position="6"/>
        <end position="30"/>
    </location>
</feature>
<feature type="transmembrane region" description="Helical" evidence="1">
    <location>
        <begin position="297"/>
        <end position="321"/>
    </location>
</feature>
<keyword evidence="1" id="KW-1133">Transmembrane helix</keyword>
<keyword evidence="1" id="KW-0472">Membrane</keyword>
<evidence type="ECO:0000256" key="1">
    <source>
        <dbReference type="SAM" id="Phobius"/>
    </source>
</evidence>
<comment type="caution">
    <text evidence="2">The sequence shown here is derived from an EMBL/GenBank/DDBJ whole genome shotgun (WGS) entry which is preliminary data.</text>
</comment>
<sequence length="352" mass="40047">MVAPQYFFSTLAQASAAIVGFVIAVAAALYSLERQRVERRTDEYREALTDFKNRYGFALMTLDSMLEGEGGDTTHEMTDDLSLNNDELEELVREEYDENPVTSLYLAHVRRVLGIFHQIGPENDYILSPDELEKLRQSVYWMYIQFNNIGDEPNSAIKEFIKEATGKHYSEHDKSAGITLFGDYGDITGFGPFQLQEWFEERRAVESEVLRPTPDEDDVLDIRDEYITGDNFWSIKILSEYLHNDFQKVRREAVGTAIDYDSGIRPVVKVSSYLILVGVILPTTFLFSAPVTLPTWFILLSQVLLLLGTLALALTLVEFVFRSAEPTNQMGETENLSKFSSVVMEILPNLPF</sequence>
<evidence type="ECO:0000313" key="2">
    <source>
        <dbReference type="EMBL" id="KPN31942.1"/>
    </source>
</evidence>
<proteinExistence type="predicted"/>
<organism evidence="2 3">
    <name type="scientific">Halolamina pelagica</name>
    <dbReference type="NCBI Taxonomy" id="699431"/>
    <lineage>
        <taxon>Archaea</taxon>
        <taxon>Methanobacteriati</taxon>
        <taxon>Methanobacteriota</taxon>
        <taxon>Stenosarchaea group</taxon>
        <taxon>Halobacteria</taxon>
        <taxon>Halobacteriales</taxon>
        <taxon>Haloferacaceae</taxon>
    </lineage>
</organism>
<evidence type="ECO:0000313" key="3">
    <source>
        <dbReference type="Proteomes" id="UP000050535"/>
    </source>
</evidence>